<feature type="domain" description="RapA2 cadherin-like" evidence="3">
    <location>
        <begin position="782"/>
        <end position="851"/>
    </location>
</feature>
<dbReference type="NCBIfam" id="NF012211">
    <property type="entry name" value="tand_rpt_95"/>
    <property type="match status" value="22"/>
</dbReference>
<dbReference type="Gene3D" id="2.60.40.3590">
    <property type="match status" value="1"/>
</dbReference>
<dbReference type="InterPro" id="IPR040853">
    <property type="entry name" value="RapA2_cadherin-like"/>
</dbReference>
<feature type="domain" description="RapA2 cadherin-like" evidence="3">
    <location>
        <begin position="2915"/>
        <end position="2978"/>
    </location>
</feature>
<dbReference type="SUPFAM" id="SSF50985">
    <property type="entry name" value="RCC1/BLIP-II"/>
    <property type="match status" value="1"/>
</dbReference>
<dbReference type="InterPro" id="IPR010221">
    <property type="entry name" value="VCBS_dom"/>
</dbReference>
<dbReference type="PANTHER" id="PTHR45739:SF8">
    <property type="entry name" value="FRAS1-RELATED EXTRACELLULAR MATRIX PROTEIN 1"/>
    <property type="match status" value="1"/>
</dbReference>
<feature type="domain" description="RapA2 cadherin-like" evidence="3">
    <location>
        <begin position="2430"/>
        <end position="2501"/>
    </location>
</feature>
<feature type="domain" description="DUF7507" evidence="4">
    <location>
        <begin position="3461"/>
        <end position="3565"/>
    </location>
</feature>
<feature type="domain" description="RapA2 cadherin-like" evidence="3">
    <location>
        <begin position="1169"/>
        <end position="1240"/>
    </location>
</feature>
<feature type="domain" description="RapA2 cadherin-like" evidence="3">
    <location>
        <begin position="1266"/>
        <end position="1337"/>
    </location>
</feature>
<dbReference type="Pfam" id="PF17963">
    <property type="entry name" value="Big_9"/>
    <property type="match status" value="2"/>
</dbReference>
<dbReference type="EMBL" id="PRDM01000001">
    <property type="protein sequence ID" value="MBE8723372.1"/>
    <property type="molecule type" value="Genomic_DNA"/>
</dbReference>
<protein>
    <submittedName>
        <fullName evidence="5">Tandem-95 repeat protein</fullName>
    </submittedName>
</protein>
<evidence type="ECO:0000313" key="5">
    <source>
        <dbReference type="EMBL" id="MBE8723372.1"/>
    </source>
</evidence>
<feature type="domain" description="RapA2 cadherin-like" evidence="3">
    <location>
        <begin position="1848"/>
        <end position="1919"/>
    </location>
</feature>
<gene>
    <name evidence="5" type="ORF">C4F50_00315</name>
</gene>
<dbReference type="Pfam" id="PF17803">
    <property type="entry name" value="Cadherin_4"/>
    <property type="match status" value="23"/>
</dbReference>
<dbReference type="NCBIfam" id="TIGR01965">
    <property type="entry name" value="VCBS_repeat"/>
    <property type="match status" value="21"/>
</dbReference>
<feature type="domain" description="RapA2 cadherin-like" evidence="3">
    <location>
        <begin position="2721"/>
        <end position="2792"/>
    </location>
</feature>
<evidence type="ECO:0000259" key="3">
    <source>
        <dbReference type="Pfam" id="PF17803"/>
    </source>
</evidence>
<feature type="domain" description="RapA2 cadherin-like" evidence="3">
    <location>
        <begin position="1751"/>
        <end position="1822"/>
    </location>
</feature>
<feature type="domain" description="RapA2 cadherin-like" evidence="3">
    <location>
        <begin position="2624"/>
        <end position="2695"/>
    </location>
</feature>
<feature type="domain" description="RapA2 cadherin-like" evidence="3">
    <location>
        <begin position="1557"/>
        <end position="1628"/>
    </location>
</feature>
<feature type="domain" description="RapA2 cadherin-like" evidence="3">
    <location>
        <begin position="2818"/>
        <end position="2889"/>
    </location>
</feature>
<feature type="region of interest" description="Disordered" evidence="1">
    <location>
        <begin position="761"/>
        <end position="794"/>
    </location>
</feature>
<feature type="domain" description="DUF11" evidence="2">
    <location>
        <begin position="553"/>
        <end position="663"/>
    </location>
</feature>
<name>A0ABR9TE91_9FLAO</name>
<feature type="domain" description="RapA2 cadherin-like" evidence="3">
    <location>
        <begin position="2236"/>
        <end position="2307"/>
    </location>
</feature>
<feature type="domain" description="RapA2 cadherin-like" evidence="3">
    <location>
        <begin position="2333"/>
        <end position="2404"/>
    </location>
</feature>
<feature type="compositionally biased region" description="Polar residues" evidence="1">
    <location>
        <begin position="761"/>
        <end position="788"/>
    </location>
</feature>
<feature type="domain" description="RapA2 cadherin-like" evidence="3">
    <location>
        <begin position="1945"/>
        <end position="2016"/>
    </location>
</feature>
<comment type="caution">
    <text evidence="5">The sequence shown here is derived from an EMBL/GenBank/DDBJ whole genome shotgun (WGS) entry which is preliminary data.</text>
</comment>
<accession>A0ABR9TE91</accession>
<dbReference type="InterPro" id="IPR051561">
    <property type="entry name" value="FRAS1_ECM"/>
</dbReference>
<dbReference type="PANTHER" id="PTHR45739">
    <property type="entry name" value="MATRIX PROTEIN, PUTATIVE-RELATED"/>
    <property type="match status" value="1"/>
</dbReference>
<dbReference type="Pfam" id="PF24346">
    <property type="entry name" value="DUF7507"/>
    <property type="match status" value="1"/>
</dbReference>
<feature type="domain" description="RapA2 cadherin-like" evidence="3">
    <location>
        <begin position="2042"/>
        <end position="2113"/>
    </location>
</feature>
<dbReference type="InterPro" id="IPR055354">
    <property type="entry name" value="DUF7507"/>
</dbReference>
<feature type="domain" description="RapA2 cadherin-like" evidence="3">
    <location>
        <begin position="1072"/>
        <end position="1143"/>
    </location>
</feature>
<feature type="domain" description="RapA2 cadherin-like" evidence="3">
    <location>
        <begin position="1654"/>
        <end position="1725"/>
    </location>
</feature>
<feature type="domain" description="RapA2 cadherin-like" evidence="3">
    <location>
        <begin position="1460"/>
        <end position="1531"/>
    </location>
</feature>
<organism evidence="5 6">
    <name type="scientific">Flavobacterium hungaricum</name>
    <dbReference type="NCBI Taxonomy" id="2082725"/>
    <lineage>
        <taxon>Bacteria</taxon>
        <taxon>Pseudomonadati</taxon>
        <taxon>Bacteroidota</taxon>
        <taxon>Flavobacteriia</taxon>
        <taxon>Flavobacteriales</taxon>
        <taxon>Flavobacteriaceae</taxon>
        <taxon>Flavobacterium</taxon>
    </lineage>
</organism>
<dbReference type="InterPro" id="IPR001434">
    <property type="entry name" value="OmcB-like_DUF11"/>
</dbReference>
<evidence type="ECO:0000256" key="1">
    <source>
        <dbReference type="SAM" id="MobiDB-lite"/>
    </source>
</evidence>
<feature type="domain" description="RapA2 cadherin-like" evidence="3">
    <location>
        <begin position="2527"/>
        <end position="2598"/>
    </location>
</feature>
<feature type="domain" description="RapA2 cadherin-like" evidence="3">
    <location>
        <begin position="878"/>
        <end position="949"/>
    </location>
</feature>
<dbReference type="Proteomes" id="UP000640614">
    <property type="component" value="Unassembled WGS sequence"/>
</dbReference>
<dbReference type="Gene3D" id="2.60.40.2810">
    <property type="match status" value="2"/>
</dbReference>
<dbReference type="Pfam" id="PF01345">
    <property type="entry name" value="DUF11"/>
    <property type="match status" value="2"/>
</dbReference>
<feature type="domain" description="DUF11" evidence="2">
    <location>
        <begin position="670"/>
        <end position="779"/>
    </location>
</feature>
<feature type="domain" description="RapA2 cadherin-like" evidence="3">
    <location>
        <begin position="1363"/>
        <end position="1434"/>
    </location>
</feature>
<dbReference type="Gene3D" id="2.60.40.1170">
    <property type="entry name" value="Mu homology domain, subdomain B"/>
    <property type="match status" value="1"/>
</dbReference>
<dbReference type="InterPro" id="IPR006626">
    <property type="entry name" value="PbH1"/>
</dbReference>
<dbReference type="Gene3D" id="2.60.40.10">
    <property type="entry name" value="Immunoglobulins"/>
    <property type="match status" value="2"/>
</dbReference>
<sequence length="3685" mass="377968">MSMIKNYFTLNRVLNLQKTIILFFVFFVFSQVSNAQCAIPVQGCSGTNLSNFGADSNNDASSIEYDNFISSFHSTIVRTSDGSLQVWGEKVGNDGTTNVMSPLTINKANFTGLNSGVTVLKAALGSNSTNGTQGIVLATDGLYAWGTRGAVLANSIGTSSTFQKIAIGSNANGLPTGVNPSDVKMMFATYKTLAITTCSGDLWVISQTASVRGNGGTGDALNWYRVTTSETGNPFLTNVVVCRGSLDGLMALKSDGTVYVWGSNVYLGDSNPVIASQTTAARMTLPGSITPKMIGSTCNRDNQRSYYILATNSNLYSLGSNVSKQLGDWTTNERRSWVQPRYTSTTGLVMDNIRWISVQEHDTEYGAINVINTNYNLYAFGQNDNRLLGGGSANSVDPLMPAGVAASDKILAVETGGHTSMIVKACEPRFGYVGHRINGSMGSGPTATTGTENSFNFATANVQICGAESNPVIQPISLGGGPDSKYCIDDPVLLNPTPAGGTLTLVSGPGTLSGNTLTFTGVGTVQVRYTVTTSCGGTTVTNRTFEGVLCPADLEITKVANSSTPSVGNNVIFTITAKNNGLYKATGVTVNDVLPSGYTFVSATPSVGTWTAPNWTVGSLASGASATLQITGTVRATGSYANTATVSGNNPDGTAGNNSATSTPLVQTNLSVTKTVDNTTPNVGSDVTFTITASNAGPSTATGVTVTDNLPSGYTFVSASPSTGTWAAPDWTIGNLANGASTTLTMVARVNATGSYANTASIAGSQSDPTPGNNSGSATPTVNHSPTAVNDPYTVNEDNTVTLTPLSNDSDVDGNTISLVSINGTTLTGSAQSITVSNGTVNISGSGVISFTPTANFNSTTPVSIPYIITDGRLTATANILITVNAVNDAPVANNDGYTVLEGGTLTVTTAAGILSNDTDIDGDSLTAVLVSGPANGTLTLNANGSFTYVHDGSETITDSFTYRANDGTASSNIATVTITVTPVNDAPIAVNDAYTVLEGGTLTVTAANNILLNDTDAEGNTLTAVLVSGPANGSLTLNSNGTFTYVHNGSETTTDSFTYRANDGTASSNIATVTITVTPVNDAPVAVNDAYTVLEGGTLTVTAANNILLNDTDAENNTLTAALVSGPSNGTLTLNANGSFTYVHDGSETTTDSFTYRANDGTASSNIATVTITVTPVNDAPNAVNDAYTVLEGGTLTVTAANNILLNDTDAENNTLTAVLVSGPANGTLTLNSNGTFTYVHDGSETTTDSFTYRANDGTASSNIATVTITVTPVNDAPVAVNDAYTVLEGGTLTVTAANNILLNDTDAENNTLTAVLVSGPANGTLTLNANGSFTYVHDGNETTTDSFTYRANDGTASSNIATVTITVTPVNDAPVAVNDAYTVLEGGTLTVTAANNILLNDTDAENNTLTAVLVSGPANGTLTLNSNGTFTYVHDGSETTTDSFTYKVNDGTIDGNTATVTITVTPVNDAPIAVNDAYTVLEGGTLTVTAANNILLNDTDAEGNTLTAVLVSGPSNGTLTLNSNGTFTYVHDGSETITDSFTYRANDGTASSNIATVTITVTPVNDAPVAVNDAYTVLEGGTLTVTAANNILLNDTDAEGNTLTAVLVSGPSNGTLTLNANGSFTYVHDGSETTTDSFTYKVNDGTVDGNTATVTITVTPVNDAPVAVNDAYTVLEGGTLNVVTASGVLSNDTDAENNTLTAVLVSGPSNGTLTLNANGSFTYVHDGSETTTDSFTYKVNDGTIDGNTATVTITVTPVNDAPVANNDAYTVLEGGTLTVTAANNILLNDTDAEGNTLTAVLVLGPANGTLTLNSDGTFTYVHNGSETTTDSFTYRANDGTASSNIATVTITVTPVNDAPVAVNDAYTVLEGGTLNVVTASGVLSNDTDAENNTLTAVLVSGPSNGTLTLNANGSFTYVHDGSETSTDSFTYKVNDGTVDGNTATVTITVTPVNDAPVANNDAYTVLEGGTLNVVTASGVLSNDTDAENNTLTAVLVSGPANGTLTLNANGTFTYVHDGTETTTDSFTYKVNDGTIDGNTATVTITVTPVNDAPVANNDAYTVLEGGTLNVTAASGVLSNDTDAENNTLTAVLVLGPANGTLTLNSNGSFTYVHDGSETITDSFTYKVNDGTVDGNTATVTITVTPVNDAPVANNDAYTVLEGGTLNVTAVSGVLSNDTDAENNTLTAVLVSGPANGTLTLNANGSFTYVHDGSETTTDSFTYKVNDGTIDGNTATVTITVTPVNDAPVAVNDAYTVLEGGTLNVATASGVLSNDTDAENNTLTAVLVSGPANGTLTLNANGSFTYVHDGSETTTDSFTYKVNDGTVDGNTATVTITVTPVNDAPVAVNDAYTVLEGGTLNVATASGVLSNDTDAENNTLTAVLVSGPSNGILTLNANGSFTYVHDGSETSTDSFTYKVNDGTVDGNTATVTITVTPVNDAPVANNDAYTVLEGGTLNVSAANNILLNDTDAENNTLTAVLVSGPSNGTLTLNANGSFTYVHDGSETTTDSFTYRANDGTASSNTATVTITVTPVNDAPVANNDAYTVLEGGTLTVTAANNILLNDTDAEGNTLTAVLVSGPANGTLTLNANGSFTYVHDGSETITDSFTYKVNDGTVDGNTATVSITVTPVNDAPVAVNDAYTVLEGGTLNVIAASGVLSNDTDAENNTLTAVLVSGPSNGTLTLNANGSFTYVHDGSETTTDSFTYKVNDGTIDGNTATVTITVTPVNDAPIAVNDAYTVLEGGTLNVIAASGVLSNDTDAENNTLTAVLVSGPSNGTLTLNANGSFTYVHDGSETTTDSFTYKVNDGTVDGNTATVTITVTPVNDAPVAVNDAYTVLEGGTLNVTAASGVLLNDTDAENNTLTAVLVSGPSNGTLTLNANGSFTYVHDGSETITDSFTYKVNDGTVDGNTATVTITVTPVNDAPVANNDTNASIPSTANATSINALTATDVDGTIASYTIVTLPAHGTLALNGTAVTVNQILTPAEAGQLTYDPSGSFTGNDSFTFKATDDLGLDSAPAAITIVVGNNAPTANDDTNTGIPSSAAATAINALTATDTDGTVVNYIVLTLPSHGVLALAGNPIAVNQILTPTEAGMLTYDPSGAFSGNDSFTFTATDNNGAVDATPATITIPVVKRALVALKDEIGSVVGINEVVKVVNVLNNDTLDNNPLVISDVNLNVTTPDPNNVITLQPDGTVELIPNAPAGTYTLTYEICEKANSGNCTTASVSVTVVAPTMTINAESYCSNNAAYVAYSVKADNFTPTTLVTINWIDSANRVVATQTNMPLSGNVLWPGTIVDGNNRPTDWPGWVLTNGQWSEGADGFELTRPAVTMQFTLNPTQSVTVNYPAAASGCNAKPQFGIEAGNDDDIARADGINGSLEVINVLDNDKLNGVPVHPEDVILTGNNFPAGISLNTDGTIDVAPGTKGGSHTLTYQICEKANSNNCSTATVEIFVEVPAISLIMKVTSDDNNRNGAVEAGETLTYTFTVTNTGNVDLQNITISDLLPGVILHGGPINLAVGATDSTTFTATYTLTQADINAGMVSSQSTVTAISQSGITVDDKSDSENAGGDNPTVIEFNGCDIKIFNAISLNGDNMNERFYIRGIECYPDNTVQIFNRWGVLVFEREHYNNNDVVFKGYSEGRTTVKESNGLPEGTYYYILRYKDNQSKPRQEAGYLYLTK</sequence>
<evidence type="ECO:0000259" key="4">
    <source>
        <dbReference type="Pfam" id="PF24346"/>
    </source>
</evidence>
<proteinExistence type="predicted"/>
<dbReference type="Pfam" id="PF13585">
    <property type="entry name" value="CHU_C"/>
    <property type="match status" value="1"/>
</dbReference>
<keyword evidence="6" id="KW-1185">Reference proteome</keyword>
<feature type="domain" description="RapA2 cadherin-like" evidence="3">
    <location>
        <begin position="975"/>
        <end position="1046"/>
    </location>
</feature>
<feature type="domain" description="RapA2 cadherin-like" evidence="3">
    <location>
        <begin position="2139"/>
        <end position="2210"/>
    </location>
</feature>
<dbReference type="InterPro" id="IPR053731">
    <property type="entry name" value="Fimbrial_Virulence_Factor"/>
</dbReference>
<dbReference type="InterPro" id="IPR009091">
    <property type="entry name" value="RCC1/BLIP-II"/>
</dbReference>
<dbReference type="InterPro" id="IPR013783">
    <property type="entry name" value="Ig-like_fold"/>
</dbReference>
<evidence type="ECO:0000313" key="6">
    <source>
        <dbReference type="Proteomes" id="UP000640614"/>
    </source>
</evidence>
<dbReference type="SMART" id="SM00710">
    <property type="entry name" value="PbH1"/>
    <property type="match status" value="24"/>
</dbReference>
<evidence type="ECO:0000259" key="2">
    <source>
        <dbReference type="Pfam" id="PF01345"/>
    </source>
</evidence>
<reference evidence="5 6" key="1">
    <citation type="submission" date="2018-07" db="EMBL/GenBank/DDBJ databases">
        <title>Genome assembly of strain KB82.</title>
        <authorList>
            <person name="Kukolya J."/>
            <person name="Horvath B."/>
            <person name="Nagy I."/>
            <person name="Toth A."/>
        </authorList>
    </citation>
    <scope>NUCLEOTIDE SEQUENCE [LARGE SCALE GENOMIC DNA]</scope>
    <source>
        <strain evidence="5 6">Kb82</strain>
    </source>
</reference>
<dbReference type="Gene3D" id="2.60.40.3440">
    <property type="match status" value="18"/>
</dbReference>